<protein>
    <submittedName>
        <fullName evidence="1">Uncharacterized protein</fullName>
    </submittedName>
</protein>
<accession>A0AAV3UPU2</accession>
<name>A0AAV3UPU2_9EURY</name>
<dbReference type="RefSeq" id="WP_227777070.1">
    <property type="nucleotide sequence ID" value="NZ_BAABKX010000019.1"/>
</dbReference>
<dbReference type="GeneID" id="68615753"/>
<dbReference type="EMBL" id="BAABKX010000019">
    <property type="protein sequence ID" value="GAA5061388.1"/>
    <property type="molecule type" value="Genomic_DNA"/>
</dbReference>
<evidence type="ECO:0000313" key="1">
    <source>
        <dbReference type="EMBL" id="GAA5061388.1"/>
    </source>
</evidence>
<organism evidence="1 2">
    <name type="scientific">Haladaptatus pallidirubidus</name>
    <dbReference type="NCBI Taxonomy" id="1008152"/>
    <lineage>
        <taxon>Archaea</taxon>
        <taxon>Methanobacteriati</taxon>
        <taxon>Methanobacteriota</taxon>
        <taxon>Stenosarchaea group</taxon>
        <taxon>Halobacteria</taxon>
        <taxon>Halobacteriales</taxon>
        <taxon>Haladaptataceae</taxon>
        <taxon>Haladaptatus</taxon>
    </lineage>
</organism>
<keyword evidence="2" id="KW-1185">Reference proteome</keyword>
<dbReference type="Proteomes" id="UP001501729">
    <property type="component" value="Unassembled WGS sequence"/>
</dbReference>
<evidence type="ECO:0000313" key="2">
    <source>
        <dbReference type="Proteomes" id="UP001501729"/>
    </source>
</evidence>
<comment type="caution">
    <text evidence="1">The sequence shown here is derived from an EMBL/GenBank/DDBJ whole genome shotgun (WGS) entry which is preliminary data.</text>
</comment>
<sequence>MKIKPPDDVIAEYSTQHPDEEYWILTGHPIEDNLAFIIAAETADIAGFVQYFADSSKVISYNVHDIEH</sequence>
<proteinExistence type="predicted"/>
<gene>
    <name evidence="1" type="ORF">GCM10025751_47610</name>
</gene>
<reference evidence="1 2" key="1">
    <citation type="journal article" date="2019" name="Int. J. Syst. Evol. Microbiol.">
        <title>The Global Catalogue of Microorganisms (GCM) 10K type strain sequencing project: providing services to taxonomists for standard genome sequencing and annotation.</title>
        <authorList>
            <consortium name="The Broad Institute Genomics Platform"/>
            <consortium name="The Broad Institute Genome Sequencing Center for Infectious Disease"/>
            <person name="Wu L."/>
            <person name="Ma J."/>
        </authorList>
    </citation>
    <scope>NUCLEOTIDE SEQUENCE [LARGE SCALE GENOMIC DNA]</scope>
    <source>
        <strain evidence="1 2">JCM 17504</strain>
    </source>
</reference>
<dbReference type="AlphaFoldDB" id="A0AAV3UPU2"/>